<accession>A0A7L1NXV6</accession>
<dbReference type="PANTHER" id="PTHR24176">
    <property type="entry name" value="ANKYRIN REPEAT DOMAIN-CONTAINING PROTEIN 31-RELATED"/>
    <property type="match status" value="1"/>
</dbReference>
<protein>
    <submittedName>
        <fullName evidence="2">ANR31 protein</fullName>
    </submittedName>
</protein>
<evidence type="ECO:0000313" key="3">
    <source>
        <dbReference type="Proteomes" id="UP000565785"/>
    </source>
</evidence>
<feature type="non-terminal residue" evidence="2">
    <location>
        <position position="1"/>
    </location>
</feature>
<gene>
    <name evidence="2" type="primary">Ankrd31</name>
    <name evidence="2" type="ORF">RHICYA_R04098</name>
</gene>
<keyword evidence="3" id="KW-1185">Reference proteome</keyword>
<dbReference type="AlphaFoldDB" id="A0A7L1NXV6"/>
<reference evidence="2 3" key="1">
    <citation type="submission" date="2019-09" db="EMBL/GenBank/DDBJ databases">
        <title>Bird 10,000 Genomes (B10K) Project - Family phase.</title>
        <authorList>
            <person name="Zhang G."/>
        </authorList>
    </citation>
    <scope>NUCLEOTIDE SEQUENCE [LARGE SCALE GENOMIC DNA]</scope>
    <source>
        <strain evidence="2">B10K-DU-002-35</strain>
        <tissue evidence="2">Muscle</tissue>
    </source>
</reference>
<proteinExistence type="predicted"/>
<dbReference type="OrthoDB" id="2384350at2759"/>
<feature type="domain" description="RAMA" evidence="1">
    <location>
        <begin position="314"/>
        <end position="403"/>
    </location>
</feature>
<dbReference type="Pfam" id="PF18755">
    <property type="entry name" value="RAMA"/>
    <property type="match status" value="1"/>
</dbReference>
<organism evidence="2 3">
    <name type="scientific">Rhinopomastus cyanomelas</name>
    <name type="common">Common scimitarbill</name>
    <dbReference type="NCBI Taxonomy" id="113115"/>
    <lineage>
        <taxon>Eukaryota</taxon>
        <taxon>Metazoa</taxon>
        <taxon>Chordata</taxon>
        <taxon>Craniata</taxon>
        <taxon>Vertebrata</taxon>
        <taxon>Euteleostomi</taxon>
        <taxon>Archelosauria</taxon>
        <taxon>Archosauria</taxon>
        <taxon>Dinosauria</taxon>
        <taxon>Saurischia</taxon>
        <taxon>Theropoda</taxon>
        <taxon>Coelurosauria</taxon>
        <taxon>Aves</taxon>
        <taxon>Neognathae</taxon>
        <taxon>Neoaves</taxon>
        <taxon>Telluraves</taxon>
        <taxon>Coraciimorphae</taxon>
        <taxon>Bucerotiformes</taxon>
        <taxon>Rhinopomastidae</taxon>
        <taxon>Rhinopomastus</taxon>
    </lineage>
</organism>
<dbReference type="Proteomes" id="UP000565785">
    <property type="component" value="Unassembled WGS sequence"/>
</dbReference>
<sequence length="425" mass="47653">RASVESFKNGALRKQLANLASKQKSLVAVTENQEKLIQKIQTYRKNQEMFSASYSEKQIANLVISHGNDKRQSLSTNEIICPDVVTFNVGRAANKPDGNGVEAHLSLENGSSTQEYSQYPHICMDEMGANKEAIRSKEVSDHALVSDNNMREYPFNMSKLTNAVKVLTLPSEPAVSNTTTQSSQEKYPDCVAIAEQINKSLNPSSITNALNTVEPQSPAVTNSVCQQGSESQKFHATEDLHWCLHKTDDLQQQEQVVLSTSTKNFPNTLQEINFQSSKNSCSASSVLVDIISNAHYPVNVNQKSSQRYSNEECEKNQVRGRRDKKKLQLIDLLQLGRIKPGENVLEFKLQEFSCKATVLKNGKIRTSKRQILQNPVQWIKELLGSDISVTWKYVWNKVTYLGTPLSDFVVEEVSVSRDLELPLQK</sequence>
<evidence type="ECO:0000259" key="1">
    <source>
        <dbReference type="Pfam" id="PF18755"/>
    </source>
</evidence>
<evidence type="ECO:0000313" key="2">
    <source>
        <dbReference type="EMBL" id="NXO04443.1"/>
    </source>
</evidence>
<comment type="caution">
    <text evidence="2">The sequence shown here is derived from an EMBL/GenBank/DDBJ whole genome shotgun (WGS) entry which is preliminary data.</text>
</comment>
<feature type="non-terminal residue" evidence="2">
    <location>
        <position position="425"/>
    </location>
</feature>
<dbReference type="InterPro" id="IPR040843">
    <property type="entry name" value="RAMA"/>
</dbReference>
<dbReference type="EMBL" id="VXBP01010102">
    <property type="protein sequence ID" value="NXO04443.1"/>
    <property type="molecule type" value="Genomic_DNA"/>
</dbReference>
<name>A0A7L1NXV6_RHICY</name>
<dbReference type="InterPro" id="IPR042334">
    <property type="entry name" value="ANKRD31"/>
</dbReference>
<dbReference type="PANTHER" id="PTHR24176:SF14">
    <property type="entry name" value="ANKYRIN REPEAT DOMAIN-CONTAINING PROTEIN 31"/>
    <property type="match status" value="1"/>
</dbReference>